<dbReference type="InterPro" id="IPR016181">
    <property type="entry name" value="Acyl_CoA_acyltransferase"/>
</dbReference>
<organism evidence="3 4">
    <name type="scientific">Paraferrimonas sedimenticola</name>
    <dbReference type="NCBI Taxonomy" id="375674"/>
    <lineage>
        <taxon>Bacteria</taxon>
        <taxon>Pseudomonadati</taxon>
        <taxon>Pseudomonadota</taxon>
        <taxon>Gammaproteobacteria</taxon>
        <taxon>Alteromonadales</taxon>
        <taxon>Ferrimonadaceae</taxon>
        <taxon>Paraferrimonas</taxon>
    </lineage>
</organism>
<dbReference type="AlphaFoldDB" id="A0AA37VSQ5"/>
<evidence type="ECO:0000313" key="3">
    <source>
        <dbReference type="EMBL" id="GLP94856.1"/>
    </source>
</evidence>
<dbReference type="InterPro" id="IPR050769">
    <property type="entry name" value="NAT_camello-type"/>
</dbReference>
<comment type="caution">
    <text evidence="3">The sequence shown here is derived from an EMBL/GenBank/DDBJ whole genome shotgun (WGS) entry which is preliminary data.</text>
</comment>
<evidence type="ECO:0000259" key="2">
    <source>
        <dbReference type="PROSITE" id="PS51186"/>
    </source>
</evidence>
<sequence>MSAQLQIIPIERDYDPLMAAIIRQVGHEFGAVGEGFGPGDAEVDALSQHYHPEQKSQYWVALVDGELVGGGGIGALAERPQVAELRKVFLLPESRGQGIGRKLTECALDFAKAQGYQGCYLDTLNNMTAAIALYHRLGFERLKGPMASLHNRCDVWMYKDFSRD</sequence>
<reference evidence="3" key="1">
    <citation type="journal article" date="2014" name="Int. J. Syst. Evol. Microbiol.">
        <title>Complete genome sequence of Corynebacterium casei LMG S-19264T (=DSM 44701T), isolated from a smear-ripened cheese.</title>
        <authorList>
            <consortium name="US DOE Joint Genome Institute (JGI-PGF)"/>
            <person name="Walter F."/>
            <person name="Albersmeier A."/>
            <person name="Kalinowski J."/>
            <person name="Ruckert C."/>
        </authorList>
    </citation>
    <scope>NUCLEOTIDE SEQUENCE</scope>
    <source>
        <strain evidence="3">NBRC 101628</strain>
    </source>
</reference>
<keyword evidence="1" id="KW-0808">Transferase</keyword>
<feature type="domain" description="N-acetyltransferase" evidence="2">
    <location>
        <begin position="5"/>
        <end position="162"/>
    </location>
</feature>
<proteinExistence type="predicted"/>
<dbReference type="PROSITE" id="PS51186">
    <property type="entry name" value="GNAT"/>
    <property type="match status" value="1"/>
</dbReference>
<dbReference type="RefSeq" id="WP_245837155.1">
    <property type="nucleotide sequence ID" value="NZ_BSNC01000001.1"/>
</dbReference>
<dbReference type="SUPFAM" id="SSF55729">
    <property type="entry name" value="Acyl-CoA N-acyltransferases (Nat)"/>
    <property type="match status" value="1"/>
</dbReference>
<accession>A0AA37VSQ5</accession>
<reference evidence="3" key="2">
    <citation type="submission" date="2023-01" db="EMBL/GenBank/DDBJ databases">
        <title>Draft genome sequence of Paraferrimonas sedimenticola strain NBRC 101628.</title>
        <authorList>
            <person name="Sun Q."/>
            <person name="Mori K."/>
        </authorList>
    </citation>
    <scope>NUCLEOTIDE SEQUENCE</scope>
    <source>
        <strain evidence="3">NBRC 101628</strain>
    </source>
</reference>
<dbReference type="PANTHER" id="PTHR13947:SF37">
    <property type="entry name" value="LD18367P"/>
    <property type="match status" value="1"/>
</dbReference>
<dbReference type="CDD" id="cd04301">
    <property type="entry name" value="NAT_SF"/>
    <property type="match status" value="1"/>
</dbReference>
<protein>
    <submittedName>
        <fullName evidence="3">N-acetyltransferase</fullName>
    </submittedName>
</protein>
<dbReference type="Proteomes" id="UP001161422">
    <property type="component" value="Unassembled WGS sequence"/>
</dbReference>
<gene>
    <name evidence="3" type="ORF">GCM10007895_01620</name>
</gene>
<dbReference type="InterPro" id="IPR000182">
    <property type="entry name" value="GNAT_dom"/>
</dbReference>
<dbReference type="EMBL" id="BSNC01000001">
    <property type="protein sequence ID" value="GLP94856.1"/>
    <property type="molecule type" value="Genomic_DNA"/>
</dbReference>
<dbReference type="Pfam" id="PF00583">
    <property type="entry name" value="Acetyltransf_1"/>
    <property type="match status" value="1"/>
</dbReference>
<dbReference type="GO" id="GO:0008080">
    <property type="term" value="F:N-acetyltransferase activity"/>
    <property type="evidence" value="ECO:0007669"/>
    <property type="project" value="InterPro"/>
</dbReference>
<evidence type="ECO:0000256" key="1">
    <source>
        <dbReference type="ARBA" id="ARBA00022679"/>
    </source>
</evidence>
<name>A0AA37VSQ5_9GAMM</name>
<keyword evidence="4" id="KW-1185">Reference proteome</keyword>
<dbReference type="PANTHER" id="PTHR13947">
    <property type="entry name" value="GNAT FAMILY N-ACETYLTRANSFERASE"/>
    <property type="match status" value="1"/>
</dbReference>
<evidence type="ECO:0000313" key="4">
    <source>
        <dbReference type="Proteomes" id="UP001161422"/>
    </source>
</evidence>
<dbReference type="Gene3D" id="3.40.630.30">
    <property type="match status" value="1"/>
</dbReference>